<keyword evidence="3" id="KW-0812">Transmembrane</keyword>
<evidence type="ECO:0000256" key="3">
    <source>
        <dbReference type="SAM" id="Phobius"/>
    </source>
</evidence>
<dbReference type="InterPro" id="IPR016032">
    <property type="entry name" value="Sig_transdc_resp-reg_C-effctor"/>
</dbReference>
<gene>
    <name evidence="5" type="ORF">D7322_28040</name>
</gene>
<keyword evidence="1 2" id="KW-0238">DNA-binding</keyword>
<dbReference type="CDD" id="cd00383">
    <property type="entry name" value="trans_reg_C"/>
    <property type="match status" value="1"/>
</dbReference>
<dbReference type="AlphaFoldDB" id="A0A420VPM9"/>
<dbReference type="OrthoDB" id="7556122at2"/>
<name>A0A420VPM9_9SPHI</name>
<dbReference type="GO" id="GO:0003677">
    <property type="term" value="F:DNA binding"/>
    <property type="evidence" value="ECO:0007669"/>
    <property type="project" value="UniProtKB-UniRule"/>
</dbReference>
<dbReference type="InterPro" id="IPR001867">
    <property type="entry name" value="OmpR/PhoB-type_DNA-bd"/>
</dbReference>
<evidence type="ECO:0000256" key="2">
    <source>
        <dbReference type="PROSITE-ProRule" id="PRU01091"/>
    </source>
</evidence>
<dbReference type="RefSeq" id="WP_121127468.1">
    <property type="nucleotide sequence ID" value="NZ_RBWS01000039.1"/>
</dbReference>
<keyword evidence="3" id="KW-0472">Membrane</keyword>
<dbReference type="SUPFAM" id="SSF46894">
    <property type="entry name" value="C-terminal effector domain of the bipartite response regulators"/>
    <property type="match status" value="1"/>
</dbReference>
<evidence type="ECO:0000313" key="5">
    <source>
        <dbReference type="EMBL" id="RKO68273.1"/>
    </source>
</evidence>
<dbReference type="Proteomes" id="UP000282423">
    <property type="component" value="Unassembled WGS sequence"/>
</dbReference>
<proteinExistence type="predicted"/>
<feature type="DNA-binding region" description="OmpR/PhoB-type" evidence="2">
    <location>
        <begin position="199"/>
        <end position="296"/>
    </location>
</feature>
<dbReference type="PROSITE" id="PS51755">
    <property type="entry name" value="OMPR_PHOB"/>
    <property type="match status" value="1"/>
</dbReference>
<feature type="transmembrane region" description="Helical" evidence="3">
    <location>
        <begin position="166"/>
        <end position="184"/>
    </location>
</feature>
<sequence length="298" mass="33745">MRFDFKNLPSRKRRYIIGLTLVFLSITLIGLAFGREERSSFDAAKTEILLRKLGHQLLLQSGDSSSRVLPIERITADEYRIRFEQHLTFQPDSLLNTTKDLLAKDPFNRDYIVNVLNCGTSTVAYGFAIAGEKEDDIVPCLGREQTSGCYIIAIKFKQAEKSTTKGVYILGSLSALAFVCFALFRPSSLQKTAKDDQPTAVFNFGSVQFDPHEKQLRINNECIDLTLTEARLMHIFALSPNETITRSRLQKEIWEDEGVIVGRSLDMFISKLRKKLETVPDINIIVVRGKGYKLEVRG</sequence>
<dbReference type="GO" id="GO:0006355">
    <property type="term" value="P:regulation of DNA-templated transcription"/>
    <property type="evidence" value="ECO:0007669"/>
    <property type="project" value="InterPro"/>
</dbReference>
<accession>A0A420VPM9</accession>
<dbReference type="Pfam" id="PF00486">
    <property type="entry name" value="Trans_reg_C"/>
    <property type="match status" value="1"/>
</dbReference>
<evidence type="ECO:0000256" key="1">
    <source>
        <dbReference type="ARBA" id="ARBA00023125"/>
    </source>
</evidence>
<evidence type="ECO:0000259" key="4">
    <source>
        <dbReference type="PROSITE" id="PS51755"/>
    </source>
</evidence>
<reference evidence="5 6" key="1">
    <citation type="submission" date="2018-10" db="EMBL/GenBank/DDBJ databases">
        <title>Sphingobacterium sp. M05W1-28.</title>
        <authorList>
            <person name="Cai H."/>
        </authorList>
    </citation>
    <scope>NUCLEOTIDE SEQUENCE [LARGE SCALE GENOMIC DNA]</scope>
    <source>
        <strain evidence="5 6">M05W1-28</strain>
    </source>
</reference>
<feature type="domain" description="OmpR/PhoB-type" evidence="4">
    <location>
        <begin position="199"/>
        <end position="296"/>
    </location>
</feature>
<dbReference type="EMBL" id="RBWS01000039">
    <property type="protein sequence ID" value="RKO68273.1"/>
    <property type="molecule type" value="Genomic_DNA"/>
</dbReference>
<keyword evidence="6" id="KW-1185">Reference proteome</keyword>
<keyword evidence="3" id="KW-1133">Transmembrane helix</keyword>
<dbReference type="GO" id="GO:0000160">
    <property type="term" value="P:phosphorelay signal transduction system"/>
    <property type="evidence" value="ECO:0007669"/>
    <property type="project" value="InterPro"/>
</dbReference>
<evidence type="ECO:0000313" key="6">
    <source>
        <dbReference type="Proteomes" id="UP000282423"/>
    </source>
</evidence>
<protein>
    <submittedName>
        <fullName evidence="5">Winged helix family transcriptional regulator</fullName>
    </submittedName>
</protein>
<dbReference type="InterPro" id="IPR036388">
    <property type="entry name" value="WH-like_DNA-bd_sf"/>
</dbReference>
<dbReference type="Gene3D" id="1.10.10.10">
    <property type="entry name" value="Winged helix-like DNA-binding domain superfamily/Winged helix DNA-binding domain"/>
    <property type="match status" value="1"/>
</dbReference>
<organism evidence="5 6">
    <name type="scientific">Sphingobacterium puteale</name>
    <dbReference type="NCBI Taxonomy" id="2420510"/>
    <lineage>
        <taxon>Bacteria</taxon>
        <taxon>Pseudomonadati</taxon>
        <taxon>Bacteroidota</taxon>
        <taxon>Sphingobacteriia</taxon>
        <taxon>Sphingobacteriales</taxon>
        <taxon>Sphingobacteriaceae</taxon>
        <taxon>Sphingobacterium</taxon>
    </lineage>
</organism>
<comment type="caution">
    <text evidence="5">The sequence shown here is derived from an EMBL/GenBank/DDBJ whole genome shotgun (WGS) entry which is preliminary data.</text>
</comment>
<dbReference type="SMART" id="SM00862">
    <property type="entry name" value="Trans_reg_C"/>
    <property type="match status" value="1"/>
</dbReference>